<dbReference type="GO" id="GO:0005737">
    <property type="term" value="C:cytoplasm"/>
    <property type="evidence" value="ECO:0007669"/>
    <property type="project" value="TreeGrafter"/>
</dbReference>
<dbReference type="EMBL" id="FNWT01000002">
    <property type="protein sequence ID" value="SEH41457.1"/>
    <property type="molecule type" value="Genomic_DNA"/>
</dbReference>
<dbReference type="NCBIfam" id="TIGR01383">
    <property type="entry name" value="not_thiJ"/>
    <property type="match status" value="1"/>
</dbReference>
<evidence type="ECO:0000259" key="1">
    <source>
        <dbReference type="Pfam" id="PF01965"/>
    </source>
</evidence>
<dbReference type="AlphaFoldDB" id="A0A1H9P195"/>
<evidence type="ECO:0000313" key="2">
    <source>
        <dbReference type="EMBL" id="SEH41457.1"/>
    </source>
</evidence>
<dbReference type="InterPro" id="IPR006287">
    <property type="entry name" value="DJ-1"/>
</dbReference>
<evidence type="ECO:0000313" key="4">
    <source>
        <dbReference type="Proteomes" id="UP000199128"/>
    </source>
</evidence>
<evidence type="ECO:0000313" key="3">
    <source>
        <dbReference type="EMBL" id="SER41685.1"/>
    </source>
</evidence>
<name>A0A1H9P195_9ACTN</name>
<dbReference type="InterPro" id="IPR050325">
    <property type="entry name" value="Prot/Nucl_acid_deglycase"/>
</dbReference>
<organism evidence="3 4">
    <name type="scientific">Parafannyhessea umbonata</name>
    <dbReference type="NCBI Taxonomy" id="604330"/>
    <lineage>
        <taxon>Bacteria</taxon>
        <taxon>Bacillati</taxon>
        <taxon>Actinomycetota</taxon>
        <taxon>Coriobacteriia</taxon>
        <taxon>Coriobacteriales</taxon>
        <taxon>Atopobiaceae</taxon>
        <taxon>Parafannyhessea</taxon>
    </lineage>
</organism>
<accession>A0A1H9P195</accession>
<keyword evidence="5" id="KW-1185">Reference proteome</keyword>
<dbReference type="InterPro" id="IPR029062">
    <property type="entry name" value="Class_I_gatase-like"/>
</dbReference>
<dbReference type="Proteomes" id="UP000199135">
    <property type="component" value="Unassembled WGS sequence"/>
</dbReference>
<reference evidence="3" key="2">
    <citation type="submission" date="2016-10" db="EMBL/GenBank/DDBJ databases">
        <authorList>
            <person name="de Groot N.N."/>
        </authorList>
    </citation>
    <scope>NUCLEOTIDE SEQUENCE [LARGE SCALE GENOMIC DNA]</scope>
    <source>
        <strain evidence="3">KHGC19</strain>
    </source>
</reference>
<reference evidence="4 5" key="1">
    <citation type="submission" date="2016-10" db="EMBL/GenBank/DDBJ databases">
        <authorList>
            <person name="Varghese N."/>
            <person name="Submissions S."/>
        </authorList>
    </citation>
    <scope>NUCLEOTIDE SEQUENCE [LARGE SCALE GENOMIC DNA]</scope>
    <source>
        <strain evidence="4">KHGC19</strain>
        <strain evidence="2 5">WCP15</strain>
    </source>
</reference>
<dbReference type="Gene3D" id="3.40.50.880">
    <property type="match status" value="1"/>
</dbReference>
<dbReference type="EMBL" id="FOGP01000002">
    <property type="protein sequence ID" value="SER41685.1"/>
    <property type="molecule type" value="Genomic_DNA"/>
</dbReference>
<sequence>MFKQATDKRVAAFFANGLEECEALVVCDLLYRSGIPCDKVALGDNLAVVSSHDVTVVCDRATSDDDFSYDDYDVLFLPGGMPGTTNLGESQELCDAVRAHAAAGRDVAAVCAAPSVLAKLGLLDGRNATSNPNFQDVLAQNGAIVSQDPVVEDGNLITSQGLGTCVELGLALVRRILGEEAAETCKDKIVYMR</sequence>
<gene>
    <name evidence="3" type="ORF">SAMN05216446_0733</name>
    <name evidence="2" type="ORF">SAMN05216447_10220</name>
</gene>
<dbReference type="CDD" id="cd03135">
    <property type="entry name" value="GATase1_DJ-1"/>
    <property type="match status" value="1"/>
</dbReference>
<dbReference type="RefSeq" id="WP_090991427.1">
    <property type="nucleotide sequence ID" value="NZ_FNWT01000002.1"/>
</dbReference>
<dbReference type="Pfam" id="PF01965">
    <property type="entry name" value="DJ-1_PfpI"/>
    <property type="match status" value="1"/>
</dbReference>
<dbReference type="Proteomes" id="UP000199128">
    <property type="component" value="Unassembled WGS sequence"/>
</dbReference>
<dbReference type="PANTHER" id="PTHR48094">
    <property type="entry name" value="PROTEIN/NUCLEIC ACID DEGLYCASE DJ-1-RELATED"/>
    <property type="match status" value="1"/>
</dbReference>
<evidence type="ECO:0000313" key="5">
    <source>
        <dbReference type="Proteomes" id="UP000199135"/>
    </source>
</evidence>
<proteinExistence type="predicted"/>
<dbReference type="PANTHER" id="PTHR48094:SF12">
    <property type="entry name" value="PARKINSON DISEASE PROTEIN 7 HOMOLOG"/>
    <property type="match status" value="1"/>
</dbReference>
<dbReference type="SUPFAM" id="SSF52317">
    <property type="entry name" value="Class I glutamine amidotransferase-like"/>
    <property type="match status" value="1"/>
</dbReference>
<feature type="domain" description="DJ-1/PfpI" evidence="1">
    <location>
        <begin position="8"/>
        <end position="174"/>
    </location>
</feature>
<protein>
    <submittedName>
        <fullName evidence="3">4-methyl-5(B-hydroxyethyl)-thiazole monophosphate biosynthesis</fullName>
    </submittedName>
</protein>
<dbReference type="InterPro" id="IPR002818">
    <property type="entry name" value="DJ-1/PfpI"/>
</dbReference>